<organism evidence="1 2">
    <name type="scientific">Prosthecobacter dejongeii</name>
    <dbReference type="NCBI Taxonomy" id="48465"/>
    <lineage>
        <taxon>Bacteria</taxon>
        <taxon>Pseudomonadati</taxon>
        <taxon>Verrucomicrobiota</taxon>
        <taxon>Verrucomicrobiia</taxon>
        <taxon>Verrucomicrobiales</taxon>
        <taxon>Verrucomicrobiaceae</taxon>
        <taxon>Prosthecobacter</taxon>
    </lineage>
</organism>
<dbReference type="AlphaFoldDB" id="A0A7W7YH02"/>
<dbReference type="Proteomes" id="UP000534294">
    <property type="component" value="Unassembled WGS sequence"/>
</dbReference>
<evidence type="ECO:0000313" key="1">
    <source>
        <dbReference type="EMBL" id="MBB5035998.1"/>
    </source>
</evidence>
<proteinExistence type="predicted"/>
<dbReference type="RefSeq" id="WP_184204445.1">
    <property type="nucleotide sequence ID" value="NZ_JACHIF010000001.1"/>
</dbReference>
<evidence type="ECO:0000313" key="2">
    <source>
        <dbReference type="Proteomes" id="UP000534294"/>
    </source>
</evidence>
<accession>A0A7W7YH02</accession>
<keyword evidence="2" id="KW-1185">Reference proteome</keyword>
<sequence length="187" mass="21273">MSAYTQPILRFGLITPAIFNCLLLAGAMAGVSKLTTVRAEKEERYKEQTQRLSAMKKLETEIAPKRKTFEDQKAILKADPGQLFTRILDNLLPKYKEIELERSGLVFPLDRGRFGRQVKADAARVKSSFQGGLGPMQEALLQVESLMPQAILEDMKITRKADLLISQREYLVLEMTHTCWKAEEEKK</sequence>
<evidence type="ECO:0008006" key="3">
    <source>
        <dbReference type="Google" id="ProtNLM"/>
    </source>
</evidence>
<dbReference type="EMBL" id="JACHIF010000001">
    <property type="protein sequence ID" value="MBB5035998.1"/>
    <property type="molecule type" value="Genomic_DNA"/>
</dbReference>
<name>A0A7W7YH02_9BACT</name>
<comment type="caution">
    <text evidence="1">The sequence shown here is derived from an EMBL/GenBank/DDBJ whole genome shotgun (WGS) entry which is preliminary data.</text>
</comment>
<protein>
    <recommendedName>
        <fullName evidence="3">Pilus assembly protein, PilO</fullName>
    </recommendedName>
</protein>
<gene>
    <name evidence="1" type="ORF">HNQ64_000232</name>
</gene>
<reference evidence="1 2" key="1">
    <citation type="submission" date="2020-08" db="EMBL/GenBank/DDBJ databases">
        <title>Genomic Encyclopedia of Type Strains, Phase IV (KMG-IV): sequencing the most valuable type-strain genomes for metagenomic binning, comparative biology and taxonomic classification.</title>
        <authorList>
            <person name="Goeker M."/>
        </authorList>
    </citation>
    <scope>NUCLEOTIDE SEQUENCE [LARGE SCALE GENOMIC DNA]</scope>
    <source>
        <strain evidence="1 2">DSM 12251</strain>
    </source>
</reference>